<dbReference type="OrthoDB" id="440553at2759"/>
<name>A0A5N6VB40_ASPTM</name>
<gene>
    <name evidence="1" type="ORF">BDV40DRAFT_295098</name>
</gene>
<dbReference type="Proteomes" id="UP000326950">
    <property type="component" value="Unassembled WGS sequence"/>
</dbReference>
<dbReference type="EMBL" id="ML738587">
    <property type="protein sequence ID" value="KAE8167977.1"/>
    <property type="molecule type" value="Genomic_DNA"/>
</dbReference>
<dbReference type="InterPro" id="IPR036610">
    <property type="entry name" value="PEBP-like_sf"/>
</dbReference>
<sequence length="169" mass="18429">MNATVALHWYQPDMVCAMQQGALMNISNGKGILEKIDGDPGGGVLVNLSVGAEYIAPRPPPFSHHRYVYVLFNQKKDYQFPKCYSHIFPQTAEARAGFNIQQFVDIAKLDAPAAGNYFVVEYDGPVIKPTATASPTTTWLRSMLCEGPDPTGSSAAKACEMEGNLQIVM</sequence>
<proteinExistence type="predicted"/>
<dbReference type="CDD" id="cd00866">
    <property type="entry name" value="PEBP_euk"/>
    <property type="match status" value="1"/>
</dbReference>
<organism evidence="1 2">
    <name type="scientific">Aspergillus tamarii</name>
    <dbReference type="NCBI Taxonomy" id="41984"/>
    <lineage>
        <taxon>Eukaryota</taxon>
        <taxon>Fungi</taxon>
        <taxon>Dikarya</taxon>
        <taxon>Ascomycota</taxon>
        <taxon>Pezizomycotina</taxon>
        <taxon>Eurotiomycetes</taxon>
        <taxon>Eurotiomycetidae</taxon>
        <taxon>Eurotiales</taxon>
        <taxon>Aspergillaceae</taxon>
        <taxon>Aspergillus</taxon>
        <taxon>Aspergillus subgen. Circumdati</taxon>
    </lineage>
</organism>
<protein>
    <submittedName>
        <fullName evidence="1">Phosphatidylethanolamine-binding protein</fullName>
    </submittedName>
</protein>
<keyword evidence="2" id="KW-1185">Reference proteome</keyword>
<dbReference type="Gene3D" id="3.90.280.10">
    <property type="entry name" value="PEBP-like"/>
    <property type="match status" value="1"/>
</dbReference>
<evidence type="ECO:0000313" key="1">
    <source>
        <dbReference type="EMBL" id="KAE8167977.1"/>
    </source>
</evidence>
<accession>A0A5N6VB40</accession>
<dbReference type="SUPFAM" id="SSF49777">
    <property type="entry name" value="PEBP-like"/>
    <property type="match status" value="1"/>
</dbReference>
<reference evidence="1 2" key="1">
    <citation type="submission" date="2019-04" db="EMBL/GenBank/DDBJ databases">
        <title>Friends and foes A comparative genomics study of 23 Aspergillus species from section Flavi.</title>
        <authorList>
            <consortium name="DOE Joint Genome Institute"/>
            <person name="Kjaerbolling I."/>
            <person name="Vesth T."/>
            <person name="Frisvad J.C."/>
            <person name="Nybo J.L."/>
            <person name="Theobald S."/>
            <person name="Kildgaard S."/>
            <person name="Isbrandt T."/>
            <person name="Kuo A."/>
            <person name="Sato A."/>
            <person name="Lyhne E.K."/>
            <person name="Kogle M.E."/>
            <person name="Wiebenga A."/>
            <person name="Kun R.S."/>
            <person name="Lubbers R.J."/>
            <person name="Makela M.R."/>
            <person name="Barry K."/>
            <person name="Chovatia M."/>
            <person name="Clum A."/>
            <person name="Daum C."/>
            <person name="Haridas S."/>
            <person name="He G."/>
            <person name="LaButti K."/>
            <person name="Lipzen A."/>
            <person name="Mondo S."/>
            <person name="Riley R."/>
            <person name="Salamov A."/>
            <person name="Simmons B.A."/>
            <person name="Magnuson J.K."/>
            <person name="Henrissat B."/>
            <person name="Mortensen U.H."/>
            <person name="Larsen T.O."/>
            <person name="Devries R.P."/>
            <person name="Grigoriev I.V."/>
            <person name="Machida M."/>
            <person name="Baker S.E."/>
            <person name="Andersen M.R."/>
        </authorList>
    </citation>
    <scope>NUCLEOTIDE SEQUENCE [LARGE SCALE GENOMIC DNA]</scope>
    <source>
        <strain evidence="1 2">CBS 117626</strain>
    </source>
</reference>
<evidence type="ECO:0000313" key="2">
    <source>
        <dbReference type="Proteomes" id="UP000326950"/>
    </source>
</evidence>
<dbReference type="InterPro" id="IPR035810">
    <property type="entry name" value="PEBP_euk"/>
</dbReference>
<dbReference type="AlphaFoldDB" id="A0A5N6VB40"/>